<name>A0A0P9CCI9_9BACL</name>
<dbReference type="PATRIC" id="fig|471514.4.peg.1383"/>
<dbReference type="OrthoDB" id="2375952at2"/>
<reference evidence="1 2" key="1">
    <citation type="submission" date="2015-09" db="EMBL/GenBank/DDBJ databases">
        <title>Draft genome sequence of Alicyclobacillus ferrooxydans DSM 22381.</title>
        <authorList>
            <person name="Hemp J."/>
        </authorList>
    </citation>
    <scope>NUCLEOTIDE SEQUENCE [LARGE SCALE GENOMIC DNA]</scope>
    <source>
        <strain evidence="1 2">TC-34</strain>
    </source>
</reference>
<dbReference type="RefSeq" id="WP_054969672.1">
    <property type="nucleotide sequence ID" value="NZ_LJCO01000054.1"/>
</dbReference>
<evidence type="ECO:0000313" key="1">
    <source>
        <dbReference type="EMBL" id="KPV43243.1"/>
    </source>
</evidence>
<accession>A0A0P9CCI9</accession>
<organism evidence="1 2">
    <name type="scientific">Alicyclobacillus ferrooxydans</name>
    <dbReference type="NCBI Taxonomy" id="471514"/>
    <lineage>
        <taxon>Bacteria</taxon>
        <taxon>Bacillati</taxon>
        <taxon>Bacillota</taxon>
        <taxon>Bacilli</taxon>
        <taxon>Bacillales</taxon>
        <taxon>Alicyclobacillaceae</taxon>
        <taxon>Alicyclobacillus</taxon>
    </lineage>
</organism>
<comment type="caution">
    <text evidence="1">The sequence shown here is derived from an EMBL/GenBank/DDBJ whole genome shotgun (WGS) entry which is preliminary data.</text>
</comment>
<dbReference type="Proteomes" id="UP000050482">
    <property type="component" value="Unassembled WGS sequence"/>
</dbReference>
<dbReference type="AlphaFoldDB" id="A0A0P9CCI9"/>
<dbReference type="EMBL" id="LJCO01000054">
    <property type="protein sequence ID" value="KPV43243.1"/>
    <property type="molecule type" value="Genomic_DNA"/>
</dbReference>
<protein>
    <submittedName>
        <fullName evidence="1">Uncharacterized protein</fullName>
    </submittedName>
</protein>
<gene>
    <name evidence="1" type="ORF">AN477_13405</name>
</gene>
<evidence type="ECO:0000313" key="2">
    <source>
        <dbReference type="Proteomes" id="UP000050482"/>
    </source>
</evidence>
<proteinExistence type="predicted"/>
<dbReference type="STRING" id="471514.AN477_13405"/>
<keyword evidence="2" id="KW-1185">Reference proteome</keyword>
<sequence length="140" mass="15005">MVEAMFNLTIGALLVALVCEVVVALVAGQREIYQRLDTNAMWNSAARVVREDVHSAKTVQSVPGGMDVSEADGRVYRYQVNTSAELVRTQVGGGTSVLAVGVQAMAASVDVYGVKVTLQFADRSSEQLYTTFLPASYGLQ</sequence>